<sequence length="24" mass="2851">MTDKDNVYRGCICTLVNFEWKTLT</sequence>
<proteinExistence type="predicted"/>
<dbReference type="AlphaFoldDB" id="A0A0F8YK71"/>
<evidence type="ECO:0000313" key="2">
    <source>
        <dbReference type="EMBL" id="KKM00251.1"/>
    </source>
</evidence>
<organism evidence="1">
    <name type="scientific">marine sediment metagenome</name>
    <dbReference type="NCBI Taxonomy" id="412755"/>
    <lineage>
        <taxon>unclassified sequences</taxon>
        <taxon>metagenomes</taxon>
        <taxon>ecological metagenomes</taxon>
    </lineage>
</organism>
<name>A0A0F8YK71_9ZZZZ</name>
<evidence type="ECO:0000313" key="1">
    <source>
        <dbReference type="EMBL" id="KKK74115.1"/>
    </source>
</evidence>
<protein>
    <submittedName>
        <fullName evidence="1">Uncharacterized protein</fullName>
    </submittedName>
</protein>
<comment type="caution">
    <text evidence="1">The sequence shown here is derived from an EMBL/GenBank/DDBJ whole genome shotgun (WGS) entry which is preliminary data.</text>
</comment>
<feature type="non-terminal residue" evidence="1">
    <location>
        <position position="24"/>
    </location>
</feature>
<reference evidence="1" key="1">
    <citation type="journal article" date="2015" name="Nature">
        <title>Complex archaea that bridge the gap between prokaryotes and eukaryotes.</title>
        <authorList>
            <person name="Spang A."/>
            <person name="Saw J.H."/>
            <person name="Jorgensen S.L."/>
            <person name="Zaremba-Niedzwiedzka K."/>
            <person name="Martijn J."/>
            <person name="Lind A.E."/>
            <person name="van Eijk R."/>
            <person name="Schleper C."/>
            <person name="Guy L."/>
            <person name="Ettema T.J."/>
        </authorList>
    </citation>
    <scope>NUCLEOTIDE SEQUENCE</scope>
</reference>
<dbReference type="EMBL" id="LAZR01017476">
    <property type="protein sequence ID" value="KKM00251.1"/>
    <property type="molecule type" value="Genomic_DNA"/>
</dbReference>
<dbReference type="EMBL" id="LAZR01056474">
    <property type="protein sequence ID" value="KKK74115.1"/>
    <property type="molecule type" value="Genomic_DNA"/>
</dbReference>
<accession>A0A0F8YK71</accession>
<gene>
    <name evidence="2" type="ORF">LCGC14_1806240</name>
    <name evidence="1" type="ORF">LCGC14_2887050</name>
</gene>